<comment type="subcellular location">
    <subcellularLocation>
        <location evidence="1">Membrane</location>
        <topology evidence="1">Multi-pass membrane protein</topology>
    </subcellularLocation>
</comment>
<dbReference type="SUPFAM" id="SSF52540">
    <property type="entry name" value="P-loop containing nucleoside triphosphate hydrolases"/>
    <property type="match status" value="1"/>
</dbReference>
<keyword evidence="4" id="KW-0547">Nucleotide-binding</keyword>
<accession>I7MFC6</accession>
<keyword evidence="7 8" id="KW-0472">Membrane</keyword>
<dbReference type="InterPro" id="IPR039421">
    <property type="entry name" value="Type_1_exporter"/>
</dbReference>
<evidence type="ECO:0000313" key="12">
    <source>
        <dbReference type="Proteomes" id="UP000009168"/>
    </source>
</evidence>
<feature type="transmembrane region" description="Helical" evidence="8">
    <location>
        <begin position="175"/>
        <end position="202"/>
    </location>
</feature>
<keyword evidence="6 8" id="KW-1133">Transmembrane helix</keyword>
<sequence>MKQDLKAKQENTFQEVKEYIPSQIEMWKFYRKFIKIDWYILIGLNCQWLIESILHTRAPFLLLNIKDQLLHIEAHNYDSFFLLIIEFVATHIILQFFSFIQVKVTNRTSKMVQQNIQKQIVDHLFSLDIHYFEENKATSLHQIILQGSEQIGKEIQYGRIFQKINQFIYFASRAYFIYVQSVQIFISLAVVALICILLQQYFTKEKKKIEQLNNKICEFESFALDEILNNMMLIKTYCKEDKEKKNLEKIMQKNRDSRQQTLIYQQIISMIQSCSHEMMKIAVICHAFYYYLQHTTQNQENSNNQNSFQQQILSRNLGEIISNTYCILFLVRDFIQIINRSTDDFYENRKKHIGKVMNLFTVKSSISQEEIFNNQNNQPLEGEITFDNVSFSYPARDNKLTQDYKLIQSQSIIDQTQISNISIREEKQLNSQSSQSVLNQLSFKINPGECVGFVGVSGGGKSTIVKLIERYYDTTEGAILINGKNIKDVPLQALRQNIGLVHQEPQFFDNDIEYNVTYSLEGSYTQEQLNKVLEVSGVNEFILDKNRFPLGLKTLIGNKGVKLSTGQKQRIAIARALIIEPRILILDEATSALDAESESSFQKYIEQIKSYQNMTIIIITHRLSTVFNCDKIFVLQNGTIVEQGTHYNLLQTNSIYANLVKCQLKQNTQNQNPSLEHRDSVETNDSLF</sequence>
<dbReference type="GO" id="GO:0015421">
    <property type="term" value="F:ABC-type oligopeptide transporter activity"/>
    <property type="evidence" value="ECO:0007669"/>
    <property type="project" value="TreeGrafter"/>
</dbReference>
<dbReference type="GO" id="GO:0005737">
    <property type="term" value="C:cytoplasm"/>
    <property type="evidence" value="ECO:0007669"/>
    <property type="project" value="UniProtKB-ARBA"/>
</dbReference>
<dbReference type="PANTHER" id="PTHR43394">
    <property type="entry name" value="ATP-DEPENDENT PERMEASE MDL1, MITOCHONDRIAL"/>
    <property type="match status" value="1"/>
</dbReference>
<feature type="domain" description="ABC transmembrane type-1" evidence="10">
    <location>
        <begin position="47"/>
        <end position="284"/>
    </location>
</feature>
<dbReference type="Pfam" id="PF00664">
    <property type="entry name" value="ABC_membrane"/>
    <property type="match status" value="1"/>
</dbReference>
<dbReference type="GeneID" id="7835668"/>
<evidence type="ECO:0000256" key="5">
    <source>
        <dbReference type="ARBA" id="ARBA00022840"/>
    </source>
</evidence>
<evidence type="ECO:0000256" key="1">
    <source>
        <dbReference type="ARBA" id="ARBA00004141"/>
    </source>
</evidence>
<dbReference type="KEGG" id="tet:TTHERM_00823540"/>
<dbReference type="STRING" id="312017.I7MFC6"/>
<dbReference type="InParanoid" id="I7MFC6"/>
<reference evidence="12" key="1">
    <citation type="journal article" date="2006" name="PLoS Biol.">
        <title>Macronuclear genome sequence of the ciliate Tetrahymena thermophila, a model eukaryote.</title>
        <authorList>
            <person name="Eisen J.A."/>
            <person name="Coyne R.S."/>
            <person name="Wu M."/>
            <person name="Wu D."/>
            <person name="Thiagarajan M."/>
            <person name="Wortman J.R."/>
            <person name="Badger J.H."/>
            <person name="Ren Q."/>
            <person name="Amedeo P."/>
            <person name="Jones K.M."/>
            <person name="Tallon L.J."/>
            <person name="Delcher A.L."/>
            <person name="Salzberg S.L."/>
            <person name="Silva J.C."/>
            <person name="Haas B.J."/>
            <person name="Majoros W.H."/>
            <person name="Farzad M."/>
            <person name="Carlton J.M."/>
            <person name="Smith R.K. Jr."/>
            <person name="Garg J."/>
            <person name="Pearlman R.E."/>
            <person name="Karrer K.M."/>
            <person name="Sun L."/>
            <person name="Manning G."/>
            <person name="Elde N.C."/>
            <person name="Turkewitz A.P."/>
            <person name="Asai D.J."/>
            <person name="Wilkes D.E."/>
            <person name="Wang Y."/>
            <person name="Cai H."/>
            <person name="Collins K."/>
            <person name="Stewart B.A."/>
            <person name="Lee S.R."/>
            <person name="Wilamowska K."/>
            <person name="Weinberg Z."/>
            <person name="Ruzzo W.L."/>
            <person name="Wloga D."/>
            <person name="Gaertig J."/>
            <person name="Frankel J."/>
            <person name="Tsao C.-C."/>
            <person name="Gorovsky M.A."/>
            <person name="Keeling P.J."/>
            <person name="Waller R.F."/>
            <person name="Patron N.J."/>
            <person name="Cherry J.M."/>
            <person name="Stover N.A."/>
            <person name="Krieger C.J."/>
            <person name="del Toro C."/>
            <person name="Ryder H.F."/>
            <person name="Williamson S.C."/>
            <person name="Barbeau R.A."/>
            <person name="Hamilton E.P."/>
            <person name="Orias E."/>
        </authorList>
    </citation>
    <scope>NUCLEOTIDE SEQUENCE [LARGE SCALE GENOMIC DNA]</scope>
    <source>
        <strain evidence="12">SB210</strain>
    </source>
</reference>
<dbReference type="InterPro" id="IPR003593">
    <property type="entry name" value="AAA+_ATPase"/>
</dbReference>
<dbReference type="eggNOG" id="KOG0055">
    <property type="taxonomic scope" value="Eukaryota"/>
</dbReference>
<dbReference type="SMART" id="SM00382">
    <property type="entry name" value="AAA"/>
    <property type="match status" value="1"/>
</dbReference>
<evidence type="ECO:0000256" key="4">
    <source>
        <dbReference type="ARBA" id="ARBA00022741"/>
    </source>
</evidence>
<protein>
    <submittedName>
        <fullName evidence="11">ABC transporter family protein</fullName>
    </submittedName>
</protein>
<dbReference type="AlphaFoldDB" id="I7MFC6"/>
<name>I7MFC6_TETTS</name>
<evidence type="ECO:0000256" key="7">
    <source>
        <dbReference type="ARBA" id="ARBA00023136"/>
    </source>
</evidence>
<evidence type="ECO:0000256" key="8">
    <source>
        <dbReference type="SAM" id="Phobius"/>
    </source>
</evidence>
<feature type="domain" description="ABC transporter" evidence="9">
    <location>
        <begin position="423"/>
        <end position="662"/>
    </location>
</feature>
<dbReference type="Gene3D" id="3.40.50.300">
    <property type="entry name" value="P-loop containing nucleotide triphosphate hydrolases"/>
    <property type="match status" value="1"/>
</dbReference>
<dbReference type="GO" id="GO:0016887">
    <property type="term" value="F:ATP hydrolysis activity"/>
    <property type="evidence" value="ECO:0007669"/>
    <property type="project" value="InterPro"/>
</dbReference>
<dbReference type="Gene3D" id="1.20.1560.10">
    <property type="entry name" value="ABC transporter type 1, transmembrane domain"/>
    <property type="match status" value="1"/>
</dbReference>
<dbReference type="Pfam" id="PF00005">
    <property type="entry name" value="ABC_tran"/>
    <property type="match status" value="1"/>
</dbReference>
<evidence type="ECO:0000256" key="2">
    <source>
        <dbReference type="ARBA" id="ARBA00022448"/>
    </source>
</evidence>
<dbReference type="HOGENOM" id="CLU_000604_84_3_1"/>
<evidence type="ECO:0000313" key="11">
    <source>
        <dbReference type="EMBL" id="EAR83796.1"/>
    </source>
</evidence>
<keyword evidence="2" id="KW-0813">Transport</keyword>
<keyword evidence="12" id="KW-1185">Reference proteome</keyword>
<dbReference type="OrthoDB" id="6500128at2759"/>
<dbReference type="InterPro" id="IPR003439">
    <property type="entry name" value="ABC_transporter-like_ATP-bd"/>
</dbReference>
<dbReference type="FunFam" id="3.40.50.300:FF:000604">
    <property type="entry name" value="ABC transporter B family member 28"/>
    <property type="match status" value="1"/>
</dbReference>
<feature type="transmembrane region" description="Helical" evidence="8">
    <location>
        <begin position="80"/>
        <end position="100"/>
    </location>
</feature>
<dbReference type="SUPFAM" id="SSF90123">
    <property type="entry name" value="ABC transporter transmembrane region"/>
    <property type="match status" value="1"/>
</dbReference>
<evidence type="ECO:0000256" key="6">
    <source>
        <dbReference type="ARBA" id="ARBA00022989"/>
    </source>
</evidence>
<evidence type="ECO:0000256" key="3">
    <source>
        <dbReference type="ARBA" id="ARBA00022692"/>
    </source>
</evidence>
<dbReference type="PROSITE" id="PS50929">
    <property type="entry name" value="ABC_TM1F"/>
    <property type="match status" value="1"/>
</dbReference>
<dbReference type="GO" id="GO:0005524">
    <property type="term" value="F:ATP binding"/>
    <property type="evidence" value="ECO:0007669"/>
    <property type="project" value="UniProtKB-KW"/>
</dbReference>
<evidence type="ECO:0000259" key="10">
    <source>
        <dbReference type="PROSITE" id="PS50929"/>
    </source>
</evidence>
<evidence type="ECO:0000259" key="9">
    <source>
        <dbReference type="PROSITE" id="PS50893"/>
    </source>
</evidence>
<dbReference type="InterPro" id="IPR027417">
    <property type="entry name" value="P-loop_NTPase"/>
</dbReference>
<dbReference type="Proteomes" id="UP000009168">
    <property type="component" value="Unassembled WGS sequence"/>
</dbReference>
<organism evidence="11 12">
    <name type="scientific">Tetrahymena thermophila (strain SB210)</name>
    <dbReference type="NCBI Taxonomy" id="312017"/>
    <lineage>
        <taxon>Eukaryota</taxon>
        <taxon>Sar</taxon>
        <taxon>Alveolata</taxon>
        <taxon>Ciliophora</taxon>
        <taxon>Intramacronucleata</taxon>
        <taxon>Oligohymenophorea</taxon>
        <taxon>Hymenostomatida</taxon>
        <taxon>Tetrahymenina</taxon>
        <taxon>Tetrahymenidae</taxon>
        <taxon>Tetrahymena</taxon>
    </lineage>
</organism>
<dbReference type="PANTHER" id="PTHR43394:SF1">
    <property type="entry name" value="ATP-BINDING CASSETTE SUB-FAMILY B MEMBER 10, MITOCHONDRIAL"/>
    <property type="match status" value="1"/>
</dbReference>
<keyword evidence="3 8" id="KW-0812">Transmembrane</keyword>
<dbReference type="GO" id="GO:0016020">
    <property type="term" value="C:membrane"/>
    <property type="evidence" value="ECO:0007669"/>
    <property type="project" value="UniProtKB-SubCell"/>
</dbReference>
<dbReference type="PROSITE" id="PS50893">
    <property type="entry name" value="ABC_TRANSPORTER_2"/>
    <property type="match status" value="1"/>
</dbReference>
<proteinExistence type="predicted"/>
<dbReference type="InterPro" id="IPR036640">
    <property type="entry name" value="ABC1_TM_sf"/>
</dbReference>
<gene>
    <name evidence="11" type="ORF">TTHERM_00823540</name>
</gene>
<dbReference type="EMBL" id="GG662466">
    <property type="protein sequence ID" value="EAR83796.1"/>
    <property type="molecule type" value="Genomic_DNA"/>
</dbReference>
<keyword evidence="5" id="KW-0067">ATP-binding</keyword>
<dbReference type="RefSeq" id="XP_001031459.1">
    <property type="nucleotide sequence ID" value="XM_001031459.1"/>
</dbReference>
<feature type="transmembrane region" description="Helical" evidence="8">
    <location>
        <begin position="38"/>
        <end position="60"/>
    </location>
</feature>
<dbReference type="InterPro" id="IPR011527">
    <property type="entry name" value="ABC1_TM_dom"/>
</dbReference>